<dbReference type="RefSeq" id="WP_264071269.1">
    <property type="nucleotide sequence ID" value="NZ_JACKTY010000048.1"/>
</dbReference>
<proteinExistence type="predicted"/>
<reference evidence="2 3" key="1">
    <citation type="journal article" date="2022" name="BMC Genomics">
        <title>Comparative genome analysis of mycobacteria focusing on tRNA and non-coding RNA.</title>
        <authorList>
            <person name="Behra P.R.K."/>
            <person name="Pettersson B.M.F."/>
            <person name="Ramesh M."/>
            <person name="Das S."/>
            <person name="Dasgupta S."/>
            <person name="Kirsebom L.A."/>
        </authorList>
    </citation>
    <scope>NUCLEOTIDE SEQUENCE [LARGE SCALE GENOMIC DNA]</scope>
    <source>
        <strain evidence="2 3">DSM 44078</strain>
    </source>
</reference>
<dbReference type="Proteomes" id="UP001526201">
    <property type="component" value="Unassembled WGS sequence"/>
</dbReference>
<name>A0ABT3CKA2_9MYCO</name>
<organism evidence="2 3">
    <name type="scientific">Mycolicibacterium komossense</name>
    <dbReference type="NCBI Taxonomy" id="1779"/>
    <lineage>
        <taxon>Bacteria</taxon>
        <taxon>Bacillati</taxon>
        <taxon>Actinomycetota</taxon>
        <taxon>Actinomycetes</taxon>
        <taxon>Mycobacteriales</taxon>
        <taxon>Mycobacteriaceae</taxon>
        <taxon>Mycolicibacterium</taxon>
    </lineage>
</organism>
<dbReference type="NCBIfam" id="TIGR03617">
    <property type="entry name" value="F420_MSMEG_2256"/>
    <property type="match status" value="1"/>
</dbReference>
<dbReference type="EC" id="1.-.-.-" evidence="2"/>
<dbReference type="SUPFAM" id="SSF51679">
    <property type="entry name" value="Bacterial luciferase-like"/>
    <property type="match status" value="1"/>
</dbReference>
<sequence>MYIDANIGGSIDGTGGADLAGLTAQVAVAERIGHDGVWTTEVSRDPFLPLAVAAEKSATLQLGTAVAVAFARNPMSMAVVANDLNVFSGGRFVLGLGSQIEAHITRRFGMPWSAPAERIREYVAALHAIWNSWQSGERLDFRGEHYRHTLMTPMFSPGPSPYGPPPVLIAAVGPKMTRVTAEVADGLLVHGFTTARYLREVTMPVVQEGLHVSCRKRDHFTVVYPGLVVTGGDQSEFDEALTQVRRQIAFYGATPAYRGVLDLHGWGDLHAELHRLSKLGDWAAMTGLVDDDMLNTFAVVGEPEAVGAQIVRRFGGLVDRFTLYTPYPLDEAAKATVIEGVRAG</sequence>
<protein>
    <submittedName>
        <fullName evidence="2">TIGR03617 family F420-dependent LLM class oxidoreductase</fullName>
        <ecNumber evidence="2">1.-.-.-</ecNumber>
    </submittedName>
</protein>
<dbReference type="InterPro" id="IPR011251">
    <property type="entry name" value="Luciferase-like_dom"/>
</dbReference>
<dbReference type="GO" id="GO:0016491">
    <property type="term" value="F:oxidoreductase activity"/>
    <property type="evidence" value="ECO:0007669"/>
    <property type="project" value="UniProtKB-KW"/>
</dbReference>
<evidence type="ECO:0000313" key="3">
    <source>
        <dbReference type="Proteomes" id="UP001526201"/>
    </source>
</evidence>
<dbReference type="Gene3D" id="3.20.20.30">
    <property type="entry name" value="Luciferase-like domain"/>
    <property type="match status" value="1"/>
</dbReference>
<dbReference type="EMBL" id="JACKTY010000048">
    <property type="protein sequence ID" value="MCV7229994.1"/>
    <property type="molecule type" value="Genomic_DNA"/>
</dbReference>
<keyword evidence="3" id="KW-1185">Reference proteome</keyword>
<dbReference type="InterPro" id="IPR019919">
    <property type="entry name" value="Lucif-like_OxRdtase_MSMEG_2256"/>
</dbReference>
<dbReference type="InterPro" id="IPR050564">
    <property type="entry name" value="F420-G6PD/mer"/>
</dbReference>
<feature type="domain" description="Luciferase-like" evidence="1">
    <location>
        <begin position="13"/>
        <end position="317"/>
    </location>
</feature>
<gene>
    <name evidence="2" type="ORF">H7J73_28690</name>
</gene>
<evidence type="ECO:0000259" key="1">
    <source>
        <dbReference type="Pfam" id="PF00296"/>
    </source>
</evidence>
<keyword evidence="2" id="KW-0560">Oxidoreductase</keyword>
<dbReference type="InterPro" id="IPR036661">
    <property type="entry name" value="Luciferase-like_sf"/>
</dbReference>
<dbReference type="PANTHER" id="PTHR43244">
    <property type="match status" value="1"/>
</dbReference>
<accession>A0ABT3CKA2</accession>
<dbReference type="PANTHER" id="PTHR43244:SF2">
    <property type="entry name" value="CONSERVED HYPOTHETICAL ALANINE AND PROLINE-RICH PROTEIN"/>
    <property type="match status" value="1"/>
</dbReference>
<evidence type="ECO:0000313" key="2">
    <source>
        <dbReference type="EMBL" id="MCV7229994.1"/>
    </source>
</evidence>
<dbReference type="Pfam" id="PF00296">
    <property type="entry name" value="Bac_luciferase"/>
    <property type="match status" value="1"/>
</dbReference>
<dbReference type="CDD" id="cd01097">
    <property type="entry name" value="Tetrahydromethanopterin_reductase"/>
    <property type="match status" value="1"/>
</dbReference>
<comment type="caution">
    <text evidence="2">The sequence shown here is derived from an EMBL/GenBank/DDBJ whole genome shotgun (WGS) entry which is preliminary data.</text>
</comment>